<comment type="caution">
    <text evidence="8">The sequence shown here is derived from an EMBL/GenBank/DDBJ whole genome shotgun (WGS) entry which is preliminary data.</text>
</comment>
<dbReference type="InterPro" id="IPR008949">
    <property type="entry name" value="Isoprenoid_synthase_dom_sf"/>
</dbReference>
<dbReference type="GO" id="GO:0004311">
    <property type="term" value="F:geranylgeranyl diphosphate synthase activity"/>
    <property type="evidence" value="ECO:0007669"/>
    <property type="project" value="UniProtKB-EC"/>
</dbReference>
<evidence type="ECO:0000256" key="4">
    <source>
        <dbReference type="ARBA" id="ARBA00022723"/>
    </source>
</evidence>
<dbReference type="AlphaFoldDB" id="A0A7W9V209"/>
<evidence type="ECO:0000256" key="2">
    <source>
        <dbReference type="ARBA" id="ARBA00006706"/>
    </source>
</evidence>
<dbReference type="PROSITE" id="PS00723">
    <property type="entry name" value="POLYPRENYL_SYNTHASE_1"/>
    <property type="match status" value="1"/>
</dbReference>
<evidence type="ECO:0000256" key="6">
    <source>
        <dbReference type="RuleBase" id="RU004466"/>
    </source>
</evidence>
<keyword evidence="4" id="KW-0479">Metal-binding</keyword>
<proteinExistence type="inferred from homology"/>
<keyword evidence="5" id="KW-0460">Magnesium</keyword>
<evidence type="ECO:0000256" key="5">
    <source>
        <dbReference type="ARBA" id="ARBA00022842"/>
    </source>
</evidence>
<dbReference type="SFLD" id="SFLDS00005">
    <property type="entry name" value="Isoprenoid_Synthase_Type_I"/>
    <property type="match status" value="1"/>
</dbReference>
<sequence>MRPTVTLPKGTAMRREATADAPSNSTTLVNAPPAAPPLAGLRTPARTSDRSVRTVEEVAPAVERVLAAHLAERRWDSDAVSERFTADVVSRLSELALRGGKRLRPAFLWCGWCAGGGTGEGERAVLRVGAALELLQVCALIHDDLMDCAPLRRGRPSLHVAFADLHRDRQLVGDAKEFGASAALLAGDLALVWAHDLWEATAVPTAARRPSRELWQAMRTEIVAGQYLDLHGPAAGTWQPAEALRIAHLKAGLYTVQRPLELGAALAGAPVTVRECLARAGQRVGVAFQLRDDLIDAYGDASSAGKPVGEDVRRGKPTYLMAVGLERAKAGEHRKAERVLTGALGDRALDDAGLERVRAALAEVGAPAMVRQRIDTLAREALDTVADADLPAAAAHELTGLITTLLGVPPSVGDASLRAPTGWGPIRGDIA</sequence>
<gene>
    <name evidence="8" type="ORF">FHS42_006861</name>
</gene>
<dbReference type="Gene3D" id="1.10.600.10">
    <property type="entry name" value="Farnesyl Diphosphate Synthase"/>
    <property type="match status" value="1"/>
</dbReference>
<dbReference type="InterPro" id="IPR033749">
    <property type="entry name" value="Polyprenyl_synt_CS"/>
</dbReference>
<protein>
    <submittedName>
        <fullName evidence="8">Geranylgeranyl diphosphate synthase type I</fullName>
        <ecNumber evidence="8">2.5.1.1</ecNumber>
        <ecNumber evidence="8">2.5.1.10</ecNumber>
        <ecNumber evidence="8">2.5.1.29</ecNumber>
    </submittedName>
</protein>
<accession>A0A7W9V209</accession>
<dbReference type="Proteomes" id="UP000588098">
    <property type="component" value="Unassembled WGS sequence"/>
</dbReference>
<dbReference type="PANTHER" id="PTHR12001:SF85">
    <property type="entry name" value="SHORT CHAIN ISOPRENYL DIPHOSPHATE SYNTHASE"/>
    <property type="match status" value="1"/>
</dbReference>
<dbReference type="GO" id="GO:0008299">
    <property type="term" value="P:isoprenoid biosynthetic process"/>
    <property type="evidence" value="ECO:0007669"/>
    <property type="project" value="InterPro"/>
</dbReference>
<reference evidence="8 9" key="1">
    <citation type="submission" date="2020-08" db="EMBL/GenBank/DDBJ databases">
        <title>Genomic Encyclopedia of Type Strains, Phase III (KMG-III): the genomes of soil and plant-associated and newly described type strains.</title>
        <authorList>
            <person name="Whitman W."/>
        </authorList>
    </citation>
    <scope>NUCLEOTIDE SEQUENCE [LARGE SCALE GENOMIC DNA]</scope>
    <source>
        <strain evidence="8 9">CECT 8305</strain>
    </source>
</reference>
<dbReference type="EC" id="2.5.1.29" evidence="8"/>
<dbReference type="RefSeq" id="WP_184579360.1">
    <property type="nucleotide sequence ID" value="NZ_JACHJL010000027.1"/>
</dbReference>
<dbReference type="Pfam" id="PF00348">
    <property type="entry name" value="polyprenyl_synt"/>
    <property type="match status" value="1"/>
</dbReference>
<dbReference type="GO" id="GO:0046872">
    <property type="term" value="F:metal ion binding"/>
    <property type="evidence" value="ECO:0007669"/>
    <property type="project" value="UniProtKB-KW"/>
</dbReference>
<keyword evidence="9" id="KW-1185">Reference proteome</keyword>
<dbReference type="EMBL" id="JACHJL010000027">
    <property type="protein sequence ID" value="MBB5939765.1"/>
    <property type="molecule type" value="Genomic_DNA"/>
</dbReference>
<name>A0A7W9V209_9ACTN</name>
<evidence type="ECO:0000256" key="1">
    <source>
        <dbReference type="ARBA" id="ARBA00001946"/>
    </source>
</evidence>
<comment type="cofactor">
    <cofactor evidence="1">
        <name>Mg(2+)</name>
        <dbReference type="ChEBI" id="CHEBI:18420"/>
    </cofactor>
</comment>
<evidence type="ECO:0000256" key="7">
    <source>
        <dbReference type="SAM" id="MobiDB-lite"/>
    </source>
</evidence>
<evidence type="ECO:0000313" key="8">
    <source>
        <dbReference type="EMBL" id="MBB5939765.1"/>
    </source>
</evidence>
<dbReference type="PROSITE" id="PS00444">
    <property type="entry name" value="POLYPRENYL_SYNTHASE_2"/>
    <property type="match status" value="1"/>
</dbReference>
<dbReference type="InterPro" id="IPR000092">
    <property type="entry name" value="Polyprenyl_synt"/>
</dbReference>
<dbReference type="EC" id="2.5.1.10" evidence="8"/>
<organism evidence="8 9">
    <name type="scientific">Streptomyces zagrosensis</name>
    <dbReference type="NCBI Taxonomy" id="1042984"/>
    <lineage>
        <taxon>Bacteria</taxon>
        <taxon>Bacillati</taxon>
        <taxon>Actinomycetota</taxon>
        <taxon>Actinomycetes</taxon>
        <taxon>Kitasatosporales</taxon>
        <taxon>Streptomycetaceae</taxon>
        <taxon>Streptomyces</taxon>
    </lineage>
</organism>
<keyword evidence="3 6" id="KW-0808">Transferase</keyword>
<dbReference type="GO" id="GO:0004337">
    <property type="term" value="F:(2E,6E)-farnesyl diphosphate synthase activity"/>
    <property type="evidence" value="ECO:0007669"/>
    <property type="project" value="UniProtKB-EC"/>
</dbReference>
<dbReference type="PANTHER" id="PTHR12001">
    <property type="entry name" value="GERANYLGERANYL PYROPHOSPHATE SYNTHASE"/>
    <property type="match status" value="1"/>
</dbReference>
<dbReference type="GO" id="GO:0004161">
    <property type="term" value="F:dimethylallyltranstransferase activity"/>
    <property type="evidence" value="ECO:0007669"/>
    <property type="project" value="UniProtKB-EC"/>
</dbReference>
<evidence type="ECO:0000256" key="3">
    <source>
        <dbReference type="ARBA" id="ARBA00022679"/>
    </source>
</evidence>
<comment type="similarity">
    <text evidence="2 6">Belongs to the FPP/GGPP synthase family.</text>
</comment>
<feature type="compositionally biased region" description="Low complexity" evidence="7">
    <location>
        <begin position="37"/>
        <end position="46"/>
    </location>
</feature>
<dbReference type="SUPFAM" id="SSF48576">
    <property type="entry name" value="Terpenoid synthases"/>
    <property type="match status" value="1"/>
</dbReference>
<feature type="region of interest" description="Disordered" evidence="7">
    <location>
        <begin position="16"/>
        <end position="51"/>
    </location>
</feature>
<dbReference type="EC" id="2.5.1.1" evidence="8"/>
<dbReference type="CDD" id="cd00685">
    <property type="entry name" value="Trans_IPPS_HT"/>
    <property type="match status" value="1"/>
</dbReference>
<evidence type="ECO:0000313" key="9">
    <source>
        <dbReference type="Proteomes" id="UP000588098"/>
    </source>
</evidence>